<evidence type="ECO:0000313" key="8">
    <source>
        <dbReference type="EMBL" id="CAH1105325.1"/>
    </source>
</evidence>
<sequence>MWFWICFLLGQFFCGQAQTIELKIEGGKILGRTDLTEGLQMEYYAFQGIPYAEPPKRFELAILKKRWSDILNCTFDRTECVQTGNGAVGSEDCLFLSVYTRKLTSKSPVLVWIHGGGFEIGSGSYKSNGPDYFLDEDLVVVFIQYRLGIFGFMSTGDLACPGNLGLKDQNLALQWVQRNVRYFGGDPDNVSIMGQSAGAASVAMHLNSPKSKGLFKRAIMNSGVSICSWSLNRRARQTAFAVGATLGILTTNSTILLNELKKVDYRRLQDHSYFVSYAVAFSNILAGIPYGPVKEVKHDSAFFTGESEEMLSTGNFTKVPVLAGFTSNETAILASAKVPFRLYFLKFDVNSMDLVPADLTTSPTNKTRAMKAIKEKYFKNLFNTGFFAPFQVIIKFFNVDLFVRPIDKFVIDVSKYVSDVYYYSFNYIGDNRRMGQQYEGVSHAEDLNYLFKRSFQYSPNDQLMRKRAVRLWSNFCKFSKPIPRSDPLLQNATWLPASSKQPSFLMGIDSTLEGVKNPYQDNLDFYTKLYKNDGDGSYGTY</sequence>
<dbReference type="InterPro" id="IPR002018">
    <property type="entry name" value="CarbesteraseB"/>
</dbReference>
<evidence type="ECO:0000313" key="9">
    <source>
        <dbReference type="Proteomes" id="UP001153636"/>
    </source>
</evidence>
<keyword evidence="3 6" id="KW-0378">Hydrolase</keyword>
<dbReference type="InterPro" id="IPR019819">
    <property type="entry name" value="Carboxylesterase_B_CS"/>
</dbReference>
<dbReference type="InterPro" id="IPR029058">
    <property type="entry name" value="AB_hydrolase_fold"/>
</dbReference>
<evidence type="ECO:0000256" key="6">
    <source>
        <dbReference type="RuleBase" id="RU361235"/>
    </source>
</evidence>
<evidence type="ECO:0000256" key="3">
    <source>
        <dbReference type="ARBA" id="ARBA00022801"/>
    </source>
</evidence>
<keyword evidence="2" id="KW-0719">Serine esterase</keyword>
<name>A0A9P0CT08_9CUCU</name>
<dbReference type="GO" id="GO:0052689">
    <property type="term" value="F:carboxylic ester hydrolase activity"/>
    <property type="evidence" value="ECO:0007669"/>
    <property type="project" value="UniProtKB-KW"/>
</dbReference>
<organism evidence="8 9">
    <name type="scientific">Psylliodes chrysocephalus</name>
    <dbReference type="NCBI Taxonomy" id="3402493"/>
    <lineage>
        <taxon>Eukaryota</taxon>
        <taxon>Metazoa</taxon>
        <taxon>Ecdysozoa</taxon>
        <taxon>Arthropoda</taxon>
        <taxon>Hexapoda</taxon>
        <taxon>Insecta</taxon>
        <taxon>Pterygota</taxon>
        <taxon>Neoptera</taxon>
        <taxon>Endopterygota</taxon>
        <taxon>Coleoptera</taxon>
        <taxon>Polyphaga</taxon>
        <taxon>Cucujiformia</taxon>
        <taxon>Chrysomeloidea</taxon>
        <taxon>Chrysomelidae</taxon>
        <taxon>Galerucinae</taxon>
        <taxon>Alticini</taxon>
        <taxon>Psylliodes</taxon>
    </lineage>
</organism>
<evidence type="ECO:0000256" key="2">
    <source>
        <dbReference type="ARBA" id="ARBA00022487"/>
    </source>
</evidence>
<keyword evidence="4" id="KW-1015">Disulfide bond</keyword>
<evidence type="ECO:0000256" key="5">
    <source>
        <dbReference type="ARBA" id="ARBA00023180"/>
    </source>
</evidence>
<protein>
    <recommendedName>
        <fullName evidence="6">Carboxylic ester hydrolase</fullName>
        <ecNumber evidence="6">3.1.1.-</ecNumber>
    </recommendedName>
</protein>
<dbReference type="AlphaFoldDB" id="A0A9P0CT08"/>
<dbReference type="EMBL" id="OV651831">
    <property type="protein sequence ID" value="CAH1105325.1"/>
    <property type="molecule type" value="Genomic_DNA"/>
</dbReference>
<dbReference type="OrthoDB" id="19653at2759"/>
<dbReference type="PROSITE" id="PS00122">
    <property type="entry name" value="CARBOXYLESTERASE_B_1"/>
    <property type="match status" value="1"/>
</dbReference>
<dbReference type="InterPro" id="IPR050309">
    <property type="entry name" value="Type-B_Carboxylest/Lipase"/>
</dbReference>
<comment type="similarity">
    <text evidence="1 6">Belongs to the type-B carboxylesterase/lipase family.</text>
</comment>
<dbReference type="Gene3D" id="3.40.50.1820">
    <property type="entry name" value="alpha/beta hydrolase"/>
    <property type="match status" value="1"/>
</dbReference>
<dbReference type="PROSITE" id="PS00941">
    <property type="entry name" value="CARBOXYLESTERASE_B_2"/>
    <property type="match status" value="1"/>
</dbReference>
<dbReference type="Proteomes" id="UP001153636">
    <property type="component" value="Chromosome 19"/>
</dbReference>
<accession>A0A9P0CT08</accession>
<proteinExistence type="inferred from homology"/>
<dbReference type="PANTHER" id="PTHR11559">
    <property type="entry name" value="CARBOXYLESTERASE"/>
    <property type="match status" value="1"/>
</dbReference>
<dbReference type="EC" id="3.1.1.-" evidence="6"/>
<dbReference type="InterPro" id="IPR019826">
    <property type="entry name" value="Carboxylesterase_B_AS"/>
</dbReference>
<dbReference type="SUPFAM" id="SSF53474">
    <property type="entry name" value="alpha/beta-Hydrolases"/>
    <property type="match status" value="1"/>
</dbReference>
<keyword evidence="6" id="KW-0732">Signal</keyword>
<keyword evidence="5" id="KW-0325">Glycoprotein</keyword>
<keyword evidence="9" id="KW-1185">Reference proteome</keyword>
<feature type="chain" id="PRO_5040529420" description="Carboxylic ester hydrolase" evidence="6">
    <location>
        <begin position="18"/>
        <end position="541"/>
    </location>
</feature>
<feature type="domain" description="Carboxylesterase type B" evidence="7">
    <location>
        <begin position="21"/>
        <end position="520"/>
    </location>
</feature>
<feature type="signal peptide" evidence="6">
    <location>
        <begin position="1"/>
        <end position="17"/>
    </location>
</feature>
<reference evidence="8" key="1">
    <citation type="submission" date="2022-01" db="EMBL/GenBank/DDBJ databases">
        <authorList>
            <person name="King R."/>
        </authorList>
    </citation>
    <scope>NUCLEOTIDE SEQUENCE</scope>
</reference>
<gene>
    <name evidence="8" type="ORF">PSYICH_LOCUS6288</name>
</gene>
<evidence type="ECO:0000259" key="7">
    <source>
        <dbReference type="Pfam" id="PF00135"/>
    </source>
</evidence>
<evidence type="ECO:0000256" key="4">
    <source>
        <dbReference type="ARBA" id="ARBA00023157"/>
    </source>
</evidence>
<dbReference type="Pfam" id="PF00135">
    <property type="entry name" value="COesterase"/>
    <property type="match status" value="1"/>
</dbReference>
<evidence type="ECO:0000256" key="1">
    <source>
        <dbReference type="ARBA" id="ARBA00005964"/>
    </source>
</evidence>